<sequence length="177" mass="20951">MHHHHGYYYPPEDFRRTFERPEEYLPEVFEGKKGVIVDYGCGNGFYARYLLEYATKLYCIDINVIALEEVKKKFNSAITLTSPKEIPDSTVDFVFFANSFHDMDDKQYVVSEVKRILKSDSRVIIIDWRKENTGFGPPLSVRMDEKDYMKWFSDFTVEKRFTPTPYHFGLVLKRKTS</sequence>
<dbReference type="EMBL" id="CP050869">
    <property type="protein sequence ID" value="QPG48767.1"/>
    <property type="molecule type" value="Genomic_DNA"/>
</dbReference>
<evidence type="ECO:0000313" key="2">
    <source>
        <dbReference type="EMBL" id="QPG48767.1"/>
    </source>
</evidence>
<keyword evidence="2" id="KW-0489">Methyltransferase</keyword>
<protein>
    <submittedName>
        <fullName evidence="2">Class I SAM-dependent methyltransferase</fullName>
    </submittedName>
</protein>
<feature type="domain" description="Methyltransferase type 11" evidence="1">
    <location>
        <begin position="37"/>
        <end position="125"/>
    </location>
</feature>
<keyword evidence="2" id="KW-0808">Transferase</keyword>
<dbReference type="GO" id="GO:0032259">
    <property type="term" value="P:methylation"/>
    <property type="evidence" value="ECO:0007669"/>
    <property type="project" value="UniProtKB-KW"/>
</dbReference>
<dbReference type="InterPro" id="IPR013216">
    <property type="entry name" value="Methyltransf_11"/>
</dbReference>
<dbReference type="InterPro" id="IPR029063">
    <property type="entry name" value="SAM-dependent_MTases_sf"/>
</dbReference>
<dbReference type="CDD" id="cd02440">
    <property type="entry name" value="AdoMet_MTases"/>
    <property type="match status" value="1"/>
</dbReference>
<dbReference type="PANTHER" id="PTHR43591">
    <property type="entry name" value="METHYLTRANSFERASE"/>
    <property type="match status" value="1"/>
</dbReference>
<dbReference type="Gene3D" id="3.40.50.150">
    <property type="entry name" value="Vaccinia Virus protein VP39"/>
    <property type="match status" value="1"/>
</dbReference>
<organism evidence="2 3">
    <name type="scientific">Saccharolobus solfataricus</name>
    <name type="common">Sulfolobus solfataricus</name>
    <dbReference type="NCBI Taxonomy" id="2287"/>
    <lineage>
        <taxon>Archaea</taxon>
        <taxon>Thermoproteota</taxon>
        <taxon>Thermoprotei</taxon>
        <taxon>Sulfolobales</taxon>
        <taxon>Sulfolobaceae</taxon>
        <taxon>Saccharolobus</taxon>
    </lineage>
</organism>
<dbReference type="SUPFAM" id="SSF53335">
    <property type="entry name" value="S-adenosyl-L-methionine-dependent methyltransferases"/>
    <property type="match status" value="1"/>
</dbReference>
<dbReference type="Proteomes" id="UP000594632">
    <property type="component" value="Chromosome"/>
</dbReference>
<accession>A0A7S9IGJ3</accession>
<dbReference type="Pfam" id="PF08241">
    <property type="entry name" value="Methyltransf_11"/>
    <property type="match status" value="1"/>
</dbReference>
<dbReference type="AlphaFoldDB" id="A0A7S9IGJ3"/>
<evidence type="ECO:0000259" key="1">
    <source>
        <dbReference type="Pfam" id="PF08241"/>
    </source>
</evidence>
<dbReference type="GO" id="GO:0008757">
    <property type="term" value="F:S-adenosylmethionine-dependent methyltransferase activity"/>
    <property type="evidence" value="ECO:0007669"/>
    <property type="project" value="InterPro"/>
</dbReference>
<gene>
    <name evidence="2" type="ORF">HFC64_01150</name>
</gene>
<proteinExistence type="predicted"/>
<reference evidence="2 3" key="1">
    <citation type="journal article" date="2020" name="Nat. Commun.">
        <title>The structures of two archaeal type IV pili illuminate evolutionary relationships.</title>
        <authorList>
            <person name="Wang F."/>
            <person name="Baquero D.P."/>
            <person name="Su Z."/>
            <person name="Beltran L.C."/>
            <person name="Prangishvili D."/>
            <person name="Krupovic M."/>
            <person name="Egelman E.H."/>
        </authorList>
    </citation>
    <scope>NUCLEOTIDE SEQUENCE [LARGE SCALE GENOMIC DNA]</scope>
    <source>
        <strain evidence="2 3">POZ149</strain>
    </source>
</reference>
<evidence type="ECO:0000313" key="3">
    <source>
        <dbReference type="Proteomes" id="UP000594632"/>
    </source>
</evidence>
<name>A0A7S9IGJ3_SACSO</name>